<comment type="caution">
    <text evidence="6">The sequence shown here is derived from an EMBL/GenBank/DDBJ whole genome shotgun (WGS) entry which is preliminary data.</text>
</comment>
<dbReference type="GO" id="GO:0003677">
    <property type="term" value="F:DNA binding"/>
    <property type="evidence" value="ECO:0007669"/>
    <property type="project" value="UniProtKB-KW"/>
</dbReference>
<keyword evidence="3" id="KW-0238">DNA-binding</keyword>
<dbReference type="Gene3D" id="3.40.190.10">
    <property type="entry name" value="Periplasmic binding protein-like II"/>
    <property type="match status" value="2"/>
</dbReference>
<dbReference type="PROSITE" id="PS50931">
    <property type="entry name" value="HTH_LYSR"/>
    <property type="match status" value="1"/>
</dbReference>
<protein>
    <submittedName>
        <fullName evidence="6">LysR family glycine cleavage system transcriptional activator</fullName>
    </submittedName>
</protein>
<dbReference type="Proteomes" id="UP001245184">
    <property type="component" value="Unassembled WGS sequence"/>
</dbReference>
<gene>
    <name evidence="6" type="ORF">QF025_004964</name>
</gene>
<evidence type="ECO:0000256" key="2">
    <source>
        <dbReference type="ARBA" id="ARBA00023015"/>
    </source>
</evidence>
<dbReference type="SUPFAM" id="SSF53850">
    <property type="entry name" value="Periplasmic binding protein-like II"/>
    <property type="match status" value="1"/>
</dbReference>
<dbReference type="PANTHER" id="PTHR30537:SF74">
    <property type="entry name" value="HTH-TYPE TRANSCRIPTIONAL REGULATOR TRPI"/>
    <property type="match status" value="1"/>
</dbReference>
<dbReference type="RefSeq" id="WP_029965893.1">
    <property type="nucleotide sequence ID" value="NZ_ATXV01000001.1"/>
</dbReference>
<dbReference type="InterPro" id="IPR058163">
    <property type="entry name" value="LysR-type_TF_proteobact-type"/>
</dbReference>
<proteinExistence type="inferred from homology"/>
<dbReference type="InterPro" id="IPR005119">
    <property type="entry name" value="LysR_subst-bd"/>
</dbReference>
<dbReference type="CDD" id="cd08432">
    <property type="entry name" value="PBP2_GcdR_TrpI_HvrB_AmpR_like"/>
    <property type="match status" value="1"/>
</dbReference>
<keyword evidence="2" id="KW-0805">Transcription regulation</keyword>
<dbReference type="EMBL" id="JAVIZN010000002">
    <property type="protein sequence ID" value="MDR6206244.1"/>
    <property type="molecule type" value="Genomic_DNA"/>
</dbReference>
<dbReference type="AlphaFoldDB" id="A0ABD5CM27"/>
<comment type="similarity">
    <text evidence="1">Belongs to the LysR transcriptional regulatory family.</text>
</comment>
<organism evidence="6 7">
    <name type="scientific">Paraburkholderia graminis</name>
    <dbReference type="NCBI Taxonomy" id="60548"/>
    <lineage>
        <taxon>Bacteria</taxon>
        <taxon>Pseudomonadati</taxon>
        <taxon>Pseudomonadota</taxon>
        <taxon>Betaproteobacteria</taxon>
        <taxon>Burkholderiales</taxon>
        <taxon>Burkholderiaceae</taxon>
        <taxon>Paraburkholderia</taxon>
    </lineage>
</organism>
<dbReference type="InterPro" id="IPR036388">
    <property type="entry name" value="WH-like_DNA-bd_sf"/>
</dbReference>
<keyword evidence="4" id="KW-0804">Transcription</keyword>
<dbReference type="PANTHER" id="PTHR30537">
    <property type="entry name" value="HTH-TYPE TRANSCRIPTIONAL REGULATOR"/>
    <property type="match status" value="1"/>
</dbReference>
<accession>A0ABD5CM27</accession>
<evidence type="ECO:0000256" key="4">
    <source>
        <dbReference type="ARBA" id="ARBA00023163"/>
    </source>
</evidence>
<dbReference type="Pfam" id="PF03466">
    <property type="entry name" value="LysR_substrate"/>
    <property type="match status" value="1"/>
</dbReference>
<evidence type="ECO:0000259" key="5">
    <source>
        <dbReference type="PROSITE" id="PS50931"/>
    </source>
</evidence>
<dbReference type="SUPFAM" id="SSF46785">
    <property type="entry name" value="Winged helix' DNA-binding domain"/>
    <property type="match status" value="1"/>
</dbReference>
<dbReference type="InterPro" id="IPR036390">
    <property type="entry name" value="WH_DNA-bd_sf"/>
</dbReference>
<feature type="domain" description="HTH lysR-type" evidence="5">
    <location>
        <begin position="27"/>
        <end position="84"/>
    </location>
</feature>
<evidence type="ECO:0000256" key="3">
    <source>
        <dbReference type="ARBA" id="ARBA00023125"/>
    </source>
</evidence>
<dbReference type="Pfam" id="PF00126">
    <property type="entry name" value="HTH_1"/>
    <property type="match status" value="1"/>
</dbReference>
<evidence type="ECO:0000313" key="6">
    <source>
        <dbReference type="EMBL" id="MDR6206244.1"/>
    </source>
</evidence>
<evidence type="ECO:0000256" key="1">
    <source>
        <dbReference type="ARBA" id="ARBA00009437"/>
    </source>
</evidence>
<dbReference type="InterPro" id="IPR000847">
    <property type="entry name" value="LysR_HTH_N"/>
</dbReference>
<sequence>MTEPSKNLQAGYAALAYPLADLTRRLPPLAALQSFVAAGHFGSISKAADHLCRTQGAVSRQIQQLEAHYRCALFVRHASGLTLTAEGQALQAVAVDVLARLVEHADLHAATGAVLTLRLPSTFAIRWLLPRLSEINSALKGIELRISTSSDDTPEFTTPDIDAIVVRGSGQWAGLNAIPLFAETLTPMCTPEVAASLTCLANLARITLLHPGPSHDEWRCWLDSALAKDVDADRGLVLDTLELTLTAAAQGHGVAIGDARMARDRIEAGVLVTPFDHVARNGLGYFLVYPSQRAPQHKIRALADVLVTMAEEEQSIPSSSLTTRAKLPL</sequence>
<name>A0ABD5CM27_9BURK</name>
<reference evidence="6 7" key="1">
    <citation type="submission" date="2023-08" db="EMBL/GenBank/DDBJ databases">
        <title>Genome sequencing of plant associated microbes to promote plant fitness in Sorghum bicolor and Oryza sativa.</title>
        <authorList>
            <person name="Coleman-Derr D."/>
        </authorList>
    </citation>
    <scope>NUCLEOTIDE SEQUENCE [LARGE SCALE GENOMIC DNA]</scope>
    <source>
        <strain evidence="6 7">SLBN-33</strain>
    </source>
</reference>
<dbReference type="Gene3D" id="1.10.10.10">
    <property type="entry name" value="Winged helix-like DNA-binding domain superfamily/Winged helix DNA-binding domain"/>
    <property type="match status" value="1"/>
</dbReference>
<evidence type="ECO:0000313" key="7">
    <source>
        <dbReference type="Proteomes" id="UP001245184"/>
    </source>
</evidence>